<dbReference type="SUPFAM" id="SSF53056">
    <property type="entry name" value="beta-carbonic anhydrase, cab"/>
    <property type="match status" value="1"/>
</dbReference>
<keyword evidence="10" id="KW-1185">Reference proteome</keyword>
<evidence type="ECO:0000256" key="1">
    <source>
        <dbReference type="ARBA" id="ARBA00002904"/>
    </source>
</evidence>
<evidence type="ECO:0000256" key="4">
    <source>
        <dbReference type="ARBA" id="ARBA00022833"/>
    </source>
</evidence>
<evidence type="ECO:0000256" key="2">
    <source>
        <dbReference type="ARBA" id="ARBA00006217"/>
    </source>
</evidence>
<evidence type="ECO:0000313" key="10">
    <source>
        <dbReference type="Proteomes" id="UP001161247"/>
    </source>
</evidence>
<dbReference type="PROSITE" id="PS00705">
    <property type="entry name" value="PROK_CO2_ANHYDRASE_2"/>
    <property type="match status" value="1"/>
</dbReference>
<proteinExistence type="inferred from homology"/>
<reference evidence="9" key="1">
    <citation type="submission" date="2023-03" db="EMBL/GenBank/DDBJ databases">
        <authorList>
            <person name="Julca I."/>
        </authorList>
    </citation>
    <scope>NUCLEOTIDE SEQUENCE</scope>
</reference>
<dbReference type="PANTHER" id="PTHR11002:SF12">
    <property type="entry name" value="CARBONIC ANHYDRASE"/>
    <property type="match status" value="1"/>
</dbReference>
<dbReference type="InterPro" id="IPR001765">
    <property type="entry name" value="Carbonic_anhydrase"/>
</dbReference>
<organism evidence="9 10">
    <name type="scientific">Oldenlandia corymbosa var. corymbosa</name>
    <dbReference type="NCBI Taxonomy" id="529605"/>
    <lineage>
        <taxon>Eukaryota</taxon>
        <taxon>Viridiplantae</taxon>
        <taxon>Streptophyta</taxon>
        <taxon>Embryophyta</taxon>
        <taxon>Tracheophyta</taxon>
        <taxon>Spermatophyta</taxon>
        <taxon>Magnoliopsida</taxon>
        <taxon>eudicotyledons</taxon>
        <taxon>Gunneridae</taxon>
        <taxon>Pentapetalae</taxon>
        <taxon>asterids</taxon>
        <taxon>lamiids</taxon>
        <taxon>Gentianales</taxon>
        <taxon>Rubiaceae</taxon>
        <taxon>Rubioideae</taxon>
        <taxon>Spermacoceae</taxon>
        <taxon>Hedyotis-Oldenlandia complex</taxon>
        <taxon>Oldenlandia</taxon>
    </lineage>
</organism>
<dbReference type="Proteomes" id="UP001161247">
    <property type="component" value="Chromosome 4"/>
</dbReference>
<dbReference type="InterPro" id="IPR045066">
    <property type="entry name" value="Beta_CA_cladeB"/>
</dbReference>
<name>A0AAV1D8C5_OLDCO</name>
<evidence type="ECO:0000256" key="8">
    <source>
        <dbReference type="RuleBase" id="RU003956"/>
    </source>
</evidence>
<dbReference type="FunFam" id="3.40.1050.10:FF:000003">
    <property type="entry name" value="Carbonic anhydrase"/>
    <property type="match status" value="1"/>
</dbReference>
<dbReference type="CDD" id="cd00884">
    <property type="entry name" value="beta_CA_cladeB"/>
    <property type="match status" value="1"/>
</dbReference>
<evidence type="ECO:0000256" key="3">
    <source>
        <dbReference type="ARBA" id="ARBA00012925"/>
    </source>
</evidence>
<keyword evidence="7" id="KW-0479">Metal-binding</keyword>
<gene>
    <name evidence="9" type="ORF">OLC1_LOCUS13107</name>
</gene>
<comment type="function">
    <text evidence="1 8">Reversible hydration of carbon dioxide.</text>
</comment>
<dbReference type="PANTHER" id="PTHR11002">
    <property type="entry name" value="CARBONIC ANHYDRASE"/>
    <property type="match status" value="1"/>
</dbReference>
<sequence length="310" mass="34967">MALLIPQPTSVAAASSSTDSSVHLRRTLPVTFRVSGSQLRFLDNKPILLKSLDSFKNTSASSRAVKESQNLVVETSNKQRNTQVVENELDPFSEMKQRFLSFKKEQYLENMEYFENLAKEQKPKFMVIACADSRVCPSSILGFQPGEAFVVRNIANLVPPYQNGPTEANAALEFAVNFLEVQNILVVGHSCCGGIKALMSMTDDDLTSSNFIPNWVRNGKPARIRTQANASSLDFDQQCQHCEKVSINQSLLNLLSYPWIEEKVAKRRISIHGGYYNFVDCTFEKWTLDYKGSESKSDGEYSIKNREFWC</sequence>
<dbReference type="InterPro" id="IPR015892">
    <property type="entry name" value="Carbonic_anhydrase_CS"/>
</dbReference>
<evidence type="ECO:0000256" key="5">
    <source>
        <dbReference type="ARBA" id="ARBA00023239"/>
    </source>
</evidence>
<dbReference type="Pfam" id="PF00484">
    <property type="entry name" value="Pro_CA"/>
    <property type="match status" value="1"/>
</dbReference>
<dbReference type="GO" id="GO:0015976">
    <property type="term" value="P:carbon utilization"/>
    <property type="evidence" value="ECO:0007669"/>
    <property type="project" value="InterPro"/>
</dbReference>
<keyword evidence="4 7" id="KW-0862">Zinc</keyword>
<evidence type="ECO:0000256" key="6">
    <source>
        <dbReference type="ARBA" id="ARBA00048348"/>
    </source>
</evidence>
<feature type="binding site" evidence="7">
    <location>
        <position position="130"/>
    </location>
    <ligand>
        <name>Zn(2+)</name>
        <dbReference type="ChEBI" id="CHEBI:29105"/>
    </ligand>
</feature>
<dbReference type="AlphaFoldDB" id="A0AAV1D8C5"/>
<dbReference type="EC" id="4.2.1.1" evidence="3 8"/>
<evidence type="ECO:0000313" key="9">
    <source>
        <dbReference type="EMBL" id="CAI9104110.1"/>
    </source>
</evidence>
<dbReference type="EMBL" id="OX459121">
    <property type="protein sequence ID" value="CAI9104110.1"/>
    <property type="molecule type" value="Genomic_DNA"/>
</dbReference>
<comment type="similarity">
    <text evidence="2 8">Belongs to the beta-class carbonic anhydrase family.</text>
</comment>
<protein>
    <recommendedName>
        <fullName evidence="3 8">Carbonic anhydrase</fullName>
        <ecNumber evidence="3 8">4.2.1.1</ecNumber>
    </recommendedName>
    <alternativeName>
        <fullName evidence="8">Carbonate dehydratase</fullName>
    </alternativeName>
</protein>
<dbReference type="PROSITE" id="PS00704">
    <property type="entry name" value="PROK_CO2_ANHYDRASE_1"/>
    <property type="match status" value="1"/>
</dbReference>
<accession>A0AAV1D8C5</accession>
<dbReference type="InterPro" id="IPR036874">
    <property type="entry name" value="Carbonic_anhydrase_sf"/>
</dbReference>
<feature type="binding site" evidence="7">
    <location>
        <position position="132"/>
    </location>
    <ligand>
        <name>Zn(2+)</name>
        <dbReference type="ChEBI" id="CHEBI:29105"/>
    </ligand>
</feature>
<keyword evidence="5 8" id="KW-0456">Lyase</keyword>
<comment type="catalytic activity">
    <reaction evidence="6 8">
        <text>hydrogencarbonate + H(+) = CO2 + H2O</text>
        <dbReference type="Rhea" id="RHEA:10748"/>
        <dbReference type="ChEBI" id="CHEBI:15377"/>
        <dbReference type="ChEBI" id="CHEBI:15378"/>
        <dbReference type="ChEBI" id="CHEBI:16526"/>
        <dbReference type="ChEBI" id="CHEBI:17544"/>
        <dbReference type="EC" id="4.2.1.1"/>
    </reaction>
</comment>
<dbReference type="GO" id="GO:0008270">
    <property type="term" value="F:zinc ion binding"/>
    <property type="evidence" value="ECO:0007669"/>
    <property type="project" value="UniProtKB-UniRule"/>
</dbReference>
<dbReference type="SMART" id="SM00947">
    <property type="entry name" value="Pro_CA"/>
    <property type="match status" value="1"/>
</dbReference>
<evidence type="ECO:0000256" key="7">
    <source>
        <dbReference type="PIRSR" id="PIRSR601765-1"/>
    </source>
</evidence>
<dbReference type="GO" id="GO:0004089">
    <property type="term" value="F:carbonate dehydratase activity"/>
    <property type="evidence" value="ECO:0007669"/>
    <property type="project" value="UniProtKB-UniRule"/>
</dbReference>
<comment type="cofactor">
    <cofactor evidence="7">
        <name>Zn(2+)</name>
        <dbReference type="ChEBI" id="CHEBI:29105"/>
    </cofactor>
    <text evidence="7">Binds 1 zinc ion per subunit.</text>
</comment>
<feature type="binding site" evidence="7">
    <location>
        <position position="192"/>
    </location>
    <ligand>
        <name>Zn(2+)</name>
        <dbReference type="ChEBI" id="CHEBI:29105"/>
    </ligand>
</feature>
<dbReference type="Gene3D" id="3.40.1050.10">
    <property type="entry name" value="Carbonic anhydrase"/>
    <property type="match status" value="1"/>
</dbReference>
<feature type="binding site" evidence="7">
    <location>
        <position position="189"/>
    </location>
    <ligand>
        <name>Zn(2+)</name>
        <dbReference type="ChEBI" id="CHEBI:29105"/>
    </ligand>
</feature>